<reference evidence="1 2" key="1">
    <citation type="submission" date="2019-05" db="EMBL/GenBank/DDBJ databases">
        <title>Another draft genome of Portunus trituberculatus and its Hox gene families provides insights of decapod evolution.</title>
        <authorList>
            <person name="Jeong J.-H."/>
            <person name="Song I."/>
            <person name="Kim S."/>
            <person name="Choi T."/>
            <person name="Kim D."/>
            <person name="Ryu S."/>
            <person name="Kim W."/>
        </authorList>
    </citation>
    <scope>NUCLEOTIDE SEQUENCE [LARGE SCALE GENOMIC DNA]</scope>
    <source>
        <tissue evidence="1">Muscle</tissue>
    </source>
</reference>
<accession>A0A5B7G266</accession>
<protein>
    <submittedName>
        <fullName evidence="1">Uncharacterized protein</fullName>
    </submittedName>
</protein>
<dbReference type="AlphaFoldDB" id="A0A5B7G266"/>
<proteinExistence type="predicted"/>
<evidence type="ECO:0000313" key="1">
    <source>
        <dbReference type="EMBL" id="MPC53961.1"/>
    </source>
</evidence>
<gene>
    <name evidence="1" type="ORF">E2C01_047866</name>
</gene>
<comment type="caution">
    <text evidence="1">The sequence shown here is derived from an EMBL/GenBank/DDBJ whole genome shotgun (WGS) entry which is preliminary data.</text>
</comment>
<sequence>MGVGWEEWWMQYLPPCKHHVLVGKEGTRRPSAEVRPAALFDLPDSHYLHRCLVFHFLIGTVSAPCLPDVTFTQTQHTISRLGNISH</sequence>
<name>A0A5B7G266_PORTR</name>
<dbReference type="EMBL" id="VSRR010012011">
    <property type="protein sequence ID" value="MPC53961.1"/>
    <property type="molecule type" value="Genomic_DNA"/>
</dbReference>
<keyword evidence="2" id="KW-1185">Reference proteome</keyword>
<organism evidence="1 2">
    <name type="scientific">Portunus trituberculatus</name>
    <name type="common">Swimming crab</name>
    <name type="synonym">Neptunus trituberculatus</name>
    <dbReference type="NCBI Taxonomy" id="210409"/>
    <lineage>
        <taxon>Eukaryota</taxon>
        <taxon>Metazoa</taxon>
        <taxon>Ecdysozoa</taxon>
        <taxon>Arthropoda</taxon>
        <taxon>Crustacea</taxon>
        <taxon>Multicrustacea</taxon>
        <taxon>Malacostraca</taxon>
        <taxon>Eumalacostraca</taxon>
        <taxon>Eucarida</taxon>
        <taxon>Decapoda</taxon>
        <taxon>Pleocyemata</taxon>
        <taxon>Brachyura</taxon>
        <taxon>Eubrachyura</taxon>
        <taxon>Portunoidea</taxon>
        <taxon>Portunidae</taxon>
        <taxon>Portuninae</taxon>
        <taxon>Portunus</taxon>
    </lineage>
</organism>
<evidence type="ECO:0000313" key="2">
    <source>
        <dbReference type="Proteomes" id="UP000324222"/>
    </source>
</evidence>
<dbReference type="Proteomes" id="UP000324222">
    <property type="component" value="Unassembled WGS sequence"/>
</dbReference>